<feature type="transmembrane region" description="Helical" evidence="8">
    <location>
        <begin position="244"/>
        <end position="265"/>
    </location>
</feature>
<keyword evidence="3" id="KW-1003">Cell membrane</keyword>
<sequence>MLKGKLSKRIRLNYIFYLSVFFVFILPMLRLVIMSITVEHGIGLDNFVQLIKEQRTIRSIKNTIIIATGSTLISVGLGGILAWIIAYMDIKRKRLIEILILGQYVIPSYIITLAWSNFLQEKGFVNKGLLSFGFPAINLYSLWGIILVLGICNTPMVYLITLNMLRKIPRDLEWAARTSGYSQWETMLKINLIQVMPALMSGGILSFLSAIDNFSVPAFLGISSGIPVLSTYIYEKAISFGPRAFSLAAALSVMLSAIAITGALLQGKLIRKSSGLESIKEDHSVRIQVKERTRAIIEWTILSLLACINLIPILSMVLSSFKKFYGAAFNTVNLSLRNYQFVFTNRGVIQAVRNSIGLALATCIVCILLGTAIAYIKVRRNPRAMKLVEYSASLTYAIPGIVLALAMIFHWTKVPNVYGTIKILLIAYSTRYLILQIKGSTTALLAVELELEEAAAVSGSTKVGTWRLIIGPLIAKPVLSGTFFIFVSAMTELTLSSMLAAAGTKTIGLTIFNLQQSGDYNLSAAMSAAVISMILLGYIITEGMKKISFGKLGKISYRQQTQSKVVNRPC</sequence>
<keyword evidence="2 8" id="KW-0813">Transport</keyword>
<dbReference type="InterPro" id="IPR035906">
    <property type="entry name" value="MetI-like_sf"/>
</dbReference>
<keyword evidence="11" id="KW-1185">Reference proteome</keyword>
<feature type="transmembrane region" description="Helical" evidence="8">
    <location>
        <begin position="12"/>
        <end position="33"/>
    </location>
</feature>
<dbReference type="Pfam" id="PF00528">
    <property type="entry name" value="BPD_transp_1"/>
    <property type="match status" value="2"/>
</dbReference>
<reference evidence="10 11" key="1">
    <citation type="submission" date="2016-09" db="EMBL/GenBank/DDBJ databases">
        <title>Genomic analysis reveals versatility of anaerobic energy metabolism of Geosporobacter ferrireducens IRF9 of phylum Firmicutes.</title>
        <authorList>
            <person name="Kim S.-J."/>
        </authorList>
    </citation>
    <scope>NUCLEOTIDE SEQUENCE [LARGE SCALE GENOMIC DNA]</scope>
    <source>
        <strain evidence="10 11">IRF9</strain>
    </source>
</reference>
<evidence type="ECO:0000313" key="10">
    <source>
        <dbReference type="EMBL" id="AOT68714.1"/>
    </source>
</evidence>
<evidence type="ECO:0000256" key="7">
    <source>
        <dbReference type="ARBA" id="ARBA00023136"/>
    </source>
</evidence>
<dbReference type="Proteomes" id="UP000095743">
    <property type="component" value="Chromosome"/>
</dbReference>
<evidence type="ECO:0000256" key="8">
    <source>
        <dbReference type="RuleBase" id="RU363032"/>
    </source>
</evidence>
<dbReference type="GO" id="GO:0005886">
    <property type="term" value="C:plasma membrane"/>
    <property type="evidence" value="ECO:0007669"/>
    <property type="project" value="UniProtKB-SubCell"/>
</dbReference>
<feature type="domain" description="ABC transmembrane type-1" evidence="9">
    <location>
        <begin position="352"/>
        <end position="541"/>
    </location>
</feature>
<feature type="domain" description="ABC transmembrane type-1" evidence="9">
    <location>
        <begin position="60"/>
        <end position="266"/>
    </location>
</feature>
<dbReference type="RefSeq" id="WP_069974290.1">
    <property type="nucleotide sequence ID" value="NZ_CP017269.1"/>
</dbReference>
<gene>
    <name evidence="10" type="ORF">Gferi_03450</name>
</gene>
<evidence type="ECO:0000256" key="1">
    <source>
        <dbReference type="ARBA" id="ARBA00004429"/>
    </source>
</evidence>
<feature type="transmembrane region" description="Helical" evidence="8">
    <location>
        <begin position="192"/>
        <end position="211"/>
    </location>
</feature>
<evidence type="ECO:0000256" key="4">
    <source>
        <dbReference type="ARBA" id="ARBA00022519"/>
    </source>
</evidence>
<evidence type="ECO:0000256" key="6">
    <source>
        <dbReference type="ARBA" id="ARBA00022989"/>
    </source>
</evidence>
<feature type="transmembrane region" description="Helical" evidence="8">
    <location>
        <begin position="64"/>
        <end position="86"/>
    </location>
</feature>
<keyword evidence="5 8" id="KW-0812">Transmembrane</keyword>
<comment type="similarity">
    <text evidence="8">Belongs to the binding-protein-dependent transport system permease family.</text>
</comment>
<keyword evidence="4" id="KW-0997">Cell inner membrane</keyword>
<feature type="transmembrane region" description="Helical" evidence="8">
    <location>
        <begin position="417"/>
        <end position="434"/>
    </location>
</feature>
<evidence type="ECO:0000313" key="11">
    <source>
        <dbReference type="Proteomes" id="UP000095743"/>
    </source>
</evidence>
<dbReference type="Gene3D" id="1.10.3720.10">
    <property type="entry name" value="MetI-like"/>
    <property type="match status" value="2"/>
</dbReference>
<keyword evidence="7 8" id="KW-0472">Membrane</keyword>
<dbReference type="STRING" id="1424294.Gferi_03450"/>
<dbReference type="OrthoDB" id="9776648at2"/>
<dbReference type="PANTHER" id="PTHR43357">
    <property type="entry name" value="INNER MEMBRANE ABC TRANSPORTER PERMEASE PROTEIN YDCV"/>
    <property type="match status" value="1"/>
</dbReference>
<keyword evidence="6 8" id="KW-1133">Transmembrane helix</keyword>
<accession>A0A1D8GCT7</accession>
<proteinExistence type="inferred from homology"/>
<feature type="transmembrane region" description="Helical" evidence="8">
    <location>
        <begin position="98"/>
        <end position="119"/>
    </location>
</feature>
<dbReference type="SUPFAM" id="SSF161098">
    <property type="entry name" value="MetI-like"/>
    <property type="match status" value="2"/>
</dbReference>
<dbReference type="GO" id="GO:0055085">
    <property type="term" value="P:transmembrane transport"/>
    <property type="evidence" value="ECO:0007669"/>
    <property type="project" value="InterPro"/>
</dbReference>
<feature type="transmembrane region" description="Helical" evidence="8">
    <location>
        <begin position="522"/>
        <end position="541"/>
    </location>
</feature>
<evidence type="ECO:0000256" key="2">
    <source>
        <dbReference type="ARBA" id="ARBA00022448"/>
    </source>
</evidence>
<dbReference type="AlphaFoldDB" id="A0A1D8GCT7"/>
<dbReference type="EMBL" id="CP017269">
    <property type="protein sequence ID" value="AOT68714.1"/>
    <property type="molecule type" value="Genomic_DNA"/>
</dbReference>
<dbReference type="PROSITE" id="PS50928">
    <property type="entry name" value="ABC_TM1"/>
    <property type="match status" value="2"/>
</dbReference>
<comment type="subcellular location">
    <subcellularLocation>
        <location evidence="1">Cell inner membrane</location>
        <topology evidence="1">Multi-pass membrane protein</topology>
    </subcellularLocation>
    <subcellularLocation>
        <location evidence="8">Cell membrane</location>
        <topology evidence="8">Multi-pass membrane protein</topology>
    </subcellularLocation>
</comment>
<feature type="transmembrane region" description="Helical" evidence="8">
    <location>
        <begin position="139"/>
        <end position="160"/>
    </location>
</feature>
<dbReference type="KEGG" id="gfe:Gferi_03450"/>
<feature type="transmembrane region" description="Helical" evidence="8">
    <location>
        <begin position="388"/>
        <end position="411"/>
    </location>
</feature>
<organism evidence="10 11">
    <name type="scientific">Geosporobacter ferrireducens</name>
    <dbReference type="NCBI Taxonomy" id="1424294"/>
    <lineage>
        <taxon>Bacteria</taxon>
        <taxon>Bacillati</taxon>
        <taxon>Bacillota</taxon>
        <taxon>Clostridia</taxon>
        <taxon>Peptostreptococcales</taxon>
        <taxon>Thermotaleaceae</taxon>
        <taxon>Geosporobacter</taxon>
    </lineage>
</organism>
<name>A0A1D8GCT7_9FIRM</name>
<protein>
    <submittedName>
        <fullName evidence="10">Iron ABC transporter permease</fullName>
    </submittedName>
</protein>
<dbReference type="InterPro" id="IPR000515">
    <property type="entry name" value="MetI-like"/>
</dbReference>
<feature type="transmembrane region" description="Helical" evidence="8">
    <location>
        <begin position="356"/>
        <end position="376"/>
    </location>
</feature>
<evidence type="ECO:0000256" key="3">
    <source>
        <dbReference type="ARBA" id="ARBA00022475"/>
    </source>
</evidence>
<evidence type="ECO:0000259" key="9">
    <source>
        <dbReference type="PROSITE" id="PS50928"/>
    </source>
</evidence>
<feature type="transmembrane region" description="Helical" evidence="8">
    <location>
        <begin position="296"/>
        <end position="318"/>
    </location>
</feature>
<evidence type="ECO:0000256" key="5">
    <source>
        <dbReference type="ARBA" id="ARBA00022692"/>
    </source>
</evidence>
<dbReference type="CDD" id="cd06261">
    <property type="entry name" value="TM_PBP2"/>
    <property type="match status" value="2"/>
</dbReference>
<dbReference type="PANTHER" id="PTHR43357:SF3">
    <property type="entry name" value="FE(3+)-TRANSPORT SYSTEM PERMEASE PROTEIN FBPB 2"/>
    <property type="match status" value="1"/>
</dbReference>